<protein>
    <recommendedName>
        <fullName evidence="3">GIY-YIG domain-containing protein</fullName>
    </recommendedName>
</protein>
<dbReference type="Pfam" id="PF01541">
    <property type="entry name" value="GIY-YIG"/>
    <property type="match status" value="1"/>
</dbReference>
<dbReference type="Gene3D" id="3.40.1440.10">
    <property type="entry name" value="GIY-YIG endonuclease"/>
    <property type="match status" value="1"/>
</dbReference>
<feature type="domain" description="GIY-YIG" evidence="3">
    <location>
        <begin position="6"/>
        <end position="82"/>
    </location>
</feature>
<organism evidence="4 5">
    <name type="scientific">Brevundimonas mediterranea</name>
    <dbReference type="NCBI Taxonomy" id="74329"/>
    <lineage>
        <taxon>Bacteria</taxon>
        <taxon>Pseudomonadati</taxon>
        <taxon>Pseudomonadota</taxon>
        <taxon>Alphaproteobacteria</taxon>
        <taxon>Caulobacterales</taxon>
        <taxon>Caulobacteraceae</taxon>
        <taxon>Brevundimonas</taxon>
    </lineage>
</organism>
<dbReference type="InterPro" id="IPR035901">
    <property type="entry name" value="GIY-YIG_endonuc_sf"/>
</dbReference>
<evidence type="ECO:0000256" key="1">
    <source>
        <dbReference type="ARBA" id="ARBA00007435"/>
    </source>
</evidence>
<feature type="region of interest" description="Disordered" evidence="2">
    <location>
        <begin position="105"/>
        <end position="124"/>
    </location>
</feature>
<comment type="similarity">
    <text evidence="1">Belongs to the UPF0213 family.</text>
</comment>
<dbReference type="InterPro" id="IPR000305">
    <property type="entry name" value="GIY-YIG_endonuc"/>
</dbReference>
<dbReference type="SUPFAM" id="SSF82771">
    <property type="entry name" value="GIY-YIG endonuclease"/>
    <property type="match status" value="1"/>
</dbReference>
<sequence>MPTHRTFIATYIMASGRNGTLYVGMTANLTARVWKHRTGAFDGFGKAYGCTQLVWFEQHAWVVEAIRREKRIKKWLRDWKLQLIEAANPDWRDLAEGWYPVHDPNWTPPVEDEGFSGSASQPEG</sequence>
<evidence type="ECO:0000259" key="3">
    <source>
        <dbReference type="PROSITE" id="PS50164"/>
    </source>
</evidence>
<reference evidence="4 5" key="1">
    <citation type="submission" date="2018-11" db="EMBL/GenBank/DDBJ databases">
        <authorList>
            <person name="Peiro R."/>
            <person name="Begona"/>
            <person name="Cbmso G."/>
            <person name="Lopez M."/>
            <person name="Gonzalez S."/>
            <person name="Sacristan E."/>
            <person name="Castillo E."/>
        </authorList>
    </citation>
    <scope>NUCLEOTIDE SEQUENCE [LARGE SCALE GENOMIC DNA]</scope>
    <source>
        <strain evidence="4">Brev_genome</strain>
    </source>
</reference>
<comment type="caution">
    <text evidence="4">The sequence shown here is derived from an EMBL/GenBank/DDBJ whole genome shotgun (WGS) entry which is preliminary data.</text>
</comment>
<evidence type="ECO:0000256" key="2">
    <source>
        <dbReference type="SAM" id="MobiDB-lite"/>
    </source>
</evidence>
<dbReference type="PANTHER" id="PTHR34477">
    <property type="entry name" value="UPF0213 PROTEIN YHBQ"/>
    <property type="match status" value="1"/>
</dbReference>
<evidence type="ECO:0000313" key="5">
    <source>
        <dbReference type="Proteomes" id="UP000289220"/>
    </source>
</evidence>
<gene>
    <name evidence="4" type="ORF">BREV_BREV_03162</name>
</gene>
<dbReference type="AlphaFoldDB" id="A0A7Z8Y0I1"/>
<dbReference type="RefSeq" id="WP_154726880.1">
    <property type="nucleotide sequence ID" value="NZ_UXHF01000101.1"/>
</dbReference>
<name>A0A7Z8Y0I1_9CAUL</name>
<proteinExistence type="inferred from homology"/>
<dbReference type="PROSITE" id="PS50164">
    <property type="entry name" value="GIY_YIG"/>
    <property type="match status" value="1"/>
</dbReference>
<keyword evidence="5" id="KW-1185">Reference proteome</keyword>
<accession>A0A7Z8Y0I1</accession>
<dbReference type="PANTHER" id="PTHR34477:SF5">
    <property type="entry name" value="BSL5627 PROTEIN"/>
    <property type="match status" value="1"/>
</dbReference>
<dbReference type="CDD" id="cd10448">
    <property type="entry name" value="GIY-YIG_unchar_3"/>
    <property type="match status" value="1"/>
</dbReference>
<dbReference type="InterPro" id="IPR050190">
    <property type="entry name" value="UPF0213_domain"/>
</dbReference>
<dbReference type="Proteomes" id="UP000289220">
    <property type="component" value="Unassembled WGS sequence"/>
</dbReference>
<evidence type="ECO:0000313" key="4">
    <source>
        <dbReference type="EMBL" id="VDC48564.1"/>
    </source>
</evidence>
<dbReference type="EMBL" id="UXHF01000101">
    <property type="protein sequence ID" value="VDC48564.1"/>
    <property type="molecule type" value="Genomic_DNA"/>
</dbReference>